<keyword evidence="4" id="KW-1185">Reference proteome</keyword>
<name>A0A4V2RZE6_9SPHI</name>
<reference evidence="2 3" key="3">
    <citation type="submission" date="2019-03" db="EMBL/GenBank/DDBJ databases">
        <title>Genomic Encyclopedia of Type Strains, Phase IV (KMG-IV): sequencing the most valuable type-strain genomes for metagenomic binning, comparative biology and taxonomic classification.</title>
        <authorList>
            <person name="Goeker M."/>
        </authorList>
    </citation>
    <scope>NUCLEOTIDE SEQUENCE [LARGE SCALE GENOMIC DNA]</scope>
    <source>
        <strain evidence="2 3">DSM 103236</strain>
    </source>
</reference>
<organism evidence="2 3">
    <name type="scientific">Pedobacter psychrotolerans</name>
    <dbReference type="NCBI Taxonomy" id="1843235"/>
    <lineage>
        <taxon>Bacteria</taxon>
        <taxon>Pseudomonadati</taxon>
        <taxon>Bacteroidota</taxon>
        <taxon>Sphingobacteriia</taxon>
        <taxon>Sphingobacteriales</taxon>
        <taxon>Sphingobacteriaceae</taxon>
        <taxon>Pedobacter</taxon>
    </lineage>
</organism>
<proteinExistence type="predicted"/>
<evidence type="ECO:0000313" key="3">
    <source>
        <dbReference type="Proteomes" id="UP000295684"/>
    </source>
</evidence>
<gene>
    <name evidence="2" type="ORF">EV200_104493</name>
    <name evidence="1" type="ORF">GCM10011413_09310</name>
</gene>
<evidence type="ECO:0000313" key="4">
    <source>
        <dbReference type="Proteomes" id="UP000622648"/>
    </source>
</evidence>
<dbReference type="Proteomes" id="UP000295684">
    <property type="component" value="Unassembled WGS sequence"/>
</dbReference>
<protein>
    <submittedName>
        <fullName evidence="2">Uncharacterized protein</fullName>
    </submittedName>
</protein>
<sequence length="80" mass="9150">MQNTSSKISADLQAFINKFEPSKFKVMPKGIEIRGINDMHRNITQAKEIIKTLKLKLEVSHNAEMLSYKGFEVNNLQISL</sequence>
<dbReference type="Proteomes" id="UP000622648">
    <property type="component" value="Unassembled WGS sequence"/>
</dbReference>
<reference evidence="4" key="2">
    <citation type="journal article" date="2019" name="Int. J. Syst. Evol. Microbiol.">
        <title>The Global Catalogue of Microorganisms (GCM) 10K type strain sequencing project: providing services to taxonomists for standard genome sequencing and annotation.</title>
        <authorList>
            <consortium name="The Broad Institute Genomics Platform"/>
            <consortium name="The Broad Institute Genome Sequencing Center for Infectious Disease"/>
            <person name="Wu L."/>
            <person name="Ma J."/>
        </authorList>
    </citation>
    <scope>NUCLEOTIDE SEQUENCE [LARGE SCALE GENOMIC DNA]</scope>
    <source>
        <strain evidence="4">CGMCC 1.15644</strain>
    </source>
</reference>
<reference evidence="1" key="1">
    <citation type="journal article" date="2014" name="Int. J. Syst. Evol. Microbiol.">
        <title>Complete genome of a new Firmicutes species belonging to the dominant human colonic microbiota ('Ruminococcus bicirculans') reveals two chromosomes and a selective capacity to utilize plant glucans.</title>
        <authorList>
            <consortium name="NISC Comparative Sequencing Program"/>
            <person name="Wegmann U."/>
            <person name="Louis P."/>
            <person name="Goesmann A."/>
            <person name="Henrissat B."/>
            <person name="Duncan S.H."/>
            <person name="Flint H.J."/>
        </authorList>
    </citation>
    <scope>NUCLEOTIDE SEQUENCE</scope>
    <source>
        <strain evidence="1">CGMCC 1.15644</strain>
    </source>
</reference>
<dbReference type="EMBL" id="SLWO01000004">
    <property type="protein sequence ID" value="TCO25455.1"/>
    <property type="molecule type" value="Genomic_DNA"/>
</dbReference>
<dbReference type="RefSeq" id="WP_132533202.1">
    <property type="nucleotide sequence ID" value="NZ_BMJO01000002.1"/>
</dbReference>
<dbReference type="EMBL" id="BMJO01000002">
    <property type="protein sequence ID" value="GGE45297.1"/>
    <property type="molecule type" value="Genomic_DNA"/>
</dbReference>
<evidence type="ECO:0000313" key="1">
    <source>
        <dbReference type="EMBL" id="GGE45297.1"/>
    </source>
</evidence>
<dbReference type="AlphaFoldDB" id="A0A4V2RZE6"/>
<accession>A0A4V2RZE6</accession>
<evidence type="ECO:0000313" key="2">
    <source>
        <dbReference type="EMBL" id="TCO25455.1"/>
    </source>
</evidence>
<reference evidence="1" key="4">
    <citation type="submission" date="2024-05" db="EMBL/GenBank/DDBJ databases">
        <authorList>
            <person name="Sun Q."/>
            <person name="Zhou Y."/>
        </authorList>
    </citation>
    <scope>NUCLEOTIDE SEQUENCE</scope>
    <source>
        <strain evidence="1">CGMCC 1.15644</strain>
    </source>
</reference>
<dbReference type="OrthoDB" id="771317at2"/>
<comment type="caution">
    <text evidence="2">The sequence shown here is derived from an EMBL/GenBank/DDBJ whole genome shotgun (WGS) entry which is preliminary data.</text>
</comment>